<evidence type="ECO:0000313" key="3">
    <source>
        <dbReference type="Proteomes" id="UP001519290"/>
    </source>
</evidence>
<reference evidence="2 3" key="1">
    <citation type="submission" date="2021-03" db="EMBL/GenBank/DDBJ databases">
        <title>Sequencing the genomes of 1000 actinobacteria strains.</title>
        <authorList>
            <person name="Klenk H.-P."/>
        </authorList>
    </citation>
    <scope>NUCLEOTIDE SEQUENCE [LARGE SCALE GENOMIC DNA]</scope>
    <source>
        <strain evidence="2 3">DSM 14566</strain>
    </source>
</reference>
<dbReference type="Proteomes" id="UP001519290">
    <property type="component" value="Unassembled WGS sequence"/>
</dbReference>
<evidence type="ECO:0000313" key="2">
    <source>
        <dbReference type="EMBL" id="MBP2381149.1"/>
    </source>
</evidence>
<comment type="caution">
    <text evidence="2">The sequence shown here is derived from an EMBL/GenBank/DDBJ whole genome shotgun (WGS) entry which is preliminary data.</text>
</comment>
<keyword evidence="3" id="KW-1185">Reference proteome</keyword>
<gene>
    <name evidence="2" type="ORF">JOF43_001106</name>
</gene>
<name>A0ABS4WY70_9MICO</name>
<protein>
    <submittedName>
        <fullName evidence="2">Transcriptional regulator with XRE-family HTH domain</fullName>
    </submittedName>
</protein>
<organism evidence="2 3">
    <name type="scientific">Brachybacterium sacelli</name>
    <dbReference type="NCBI Taxonomy" id="173364"/>
    <lineage>
        <taxon>Bacteria</taxon>
        <taxon>Bacillati</taxon>
        <taxon>Actinomycetota</taxon>
        <taxon>Actinomycetes</taxon>
        <taxon>Micrococcales</taxon>
        <taxon>Dermabacteraceae</taxon>
        <taxon>Brachybacterium</taxon>
    </lineage>
</organism>
<dbReference type="CDD" id="cd00093">
    <property type="entry name" value="HTH_XRE"/>
    <property type="match status" value="1"/>
</dbReference>
<feature type="region of interest" description="Disordered" evidence="1">
    <location>
        <begin position="298"/>
        <end position="327"/>
    </location>
</feature>
<dbReference type="InterPro" id="IPR001387">
    <property type="entry name" value="Cro/C1-type_HTH"/>
</dbReference>
<proteinExistence type="predicted"/>
<evidence type="ECO:0000256" key="1">
    <source>
        <dbReference type="SAM" id="MobiDB-lite"/>
    </source>
</evidence>
<dbReference type="EMBL" id="JAGIOD010000001">
    <property type="protein sequence ID" value="MBP2381149.1"/>
    <property type="molecule type" value="Genomic_DNA"/>
</dbReference>
<sequence>MDGDEPFARSLRGSIERSGLSLTQISQRLRARSRPVSVATLSNWQSGRSLPGSGPSLGVVAALEDLLGKTPDSLVDLVGAPRLQGRGVPRTRFIGHRSSKEVFRDALLELGFESPERYAHERVFQQLAIIDSGTEVQQFISRVTVRALESGTCRLPAVHVLEPSEPNVAPRYIPLEGCTVGRQVSWPERRAYGVELLIDGRLDAGQVATFAYRVEMQAAATDMDGTFYSLARRAHDVLLEAEFRGPLRPLRCERYRRTDAAESVTPVRLDHRDRIQLAESRFGPGSVGLRWVWHEDDDGVDGDGAEERDGADAVYGADGGTFETDDA</sequence>
<accession>A0ABS4WY70</accession>